<proteinExistence type="predicted"/>
<name>E6PIN5_9ZZZZ</name>
<organism evidence="1">
    <name type="scientific">mine drainage metagenome</name>
    <dbReference type="NCBI Taxonomy" id="410659"/>
    <lineage>
        <taxon>unclassified sequences</taxon>
        <taxon>metagenomes</taxon>
        <taxon>ecological metagenomes</taxon>
    </lineage>
</organism>
<reference evidence="1" key="1">
    <citation type="submission" date="2009-10" db="EMBL/GenBank/DDBJ databases">
        <title>Diversity of trophic interactions inside an arsenic-rich microbial ecosystem.</title>
        <authorList>
            <person name="Bertin P.N."/>
            <person name="Heinrich-Salmeron A."/>
            <person name="Pelletier E."/>
            <person name="Goulhen-Chollet F."/>
            <person name="Arsene-Ploetze F."/>
            <person name="Gallien S."/>
            <person name="Calteau A."/>
            <person name="Vallenet D."/>
            <person name="Casiot C."/>
            <person name="Chane-Woon-Ming B."/>
            <person name="Giloteaux L."/>
            <person name="Barakat M."/>
            <person name="Bonnefoy V."/>
            <person name="Bruneel O."/>
            <person name="Chandler M."/>
            <person name="Cleiss J."/>
            <person name="Duran R."/>
            <person name="Elbaz-Poulichet F."/>
            <person name="Fonknechten N."/>
            <person name="Lauga B."/>
            <person name="Mornico D."/>
            <person name="Ortet P."/>
            <person name="Schaeffer C."/>
            <person name="Siguier P."/>
            <person name="Alexander Thil Smith A."/>
            <person name="Van Dorsselaer A."/>
            <person name="Weissenbach J."/>
            <person name="Medigue C."/>
            <person name="Le Paslier D."/>
        </authorList>
    </citation>
    <scope>NUCLEOTIDE SEQUENCE</scope>
</reference>
<sequence length="137" mass="15131">MKLLRVLAMLVVAVFASSALADASINLHNGYISLQNSGSLPVHVVITPQGFGAITMFDGVIPPHSVYHANNCCYLAGTLYNVHAYYGDYVDHYLDRSIRPRLCNTRGIPFGYASLLFDSPRINRKSIFMIQLDHGCP</sequence>
<dbReference type="EMBL" id="CABL01000019">
    <property type="protein sequence ID" value="CBH76326.1"/>
    <property type="molecule type" value="Genomic_DNA"/>
</dbReference>
<comment type="caution">
    <text evidence="1">The sequence shown here is derived from an EMBL/GenBank/DDBJ whole genome shotgun (WGS) entry which is preliminary data.</text>
</comment>
<evidence type="ECO:0000313" key="1">
    <source>
        <dbReference type="EMBL" id="CBH76326.1"/>
    </source>
</evidence>
<gene>
    <name evidence="1" type="ORF">CARN1_0806</name>
</gene>
<dbReference type="AlphaFoldDB" id="E6PIN5"/>
<accession>E6PIN5</accession>
<protein>
    <submittedName>
        <fullName evidence="1">Uncharacterized protein</fullName>
    </submittedName>
</protein>